<dbReference type="InterPro" id="IPR001680">
    <property type="entry name" value="WD40_rpt"/>
</dbReference>
<dbReference type="GO" id="GO:1905786">
    <property type="term" value="P:positive regulation of anaphase-promoting complex-dependent catabolic process"/>
    <property type="evidence" value="ECO:0007669"/>
    <property type="project" value="TreeGrafter"/>
</dbReference>
<evidence type="ECO:0000313" key="3">
    <source>
        <dbReference type="EMBL" id="KAH7366905.1"/>
    </source>
</evidence>
<dbReference type="EMBL" id="JAGPXD010000002">
    <property type="protein sequence ID" value="KAH7366905.1"/>
    <property type="molecule type" value="Genomic_DNA"/>
</dbReference>
<dbReference type="InterPro" id="IPR015943">
    <property type="entry name" value="WD40/YVTN_repeat-like_dom_sf"/>
</dbReference>
<dbReference type="InterPro" id="IPR036322">
    <property type="entry name" value="WD40_repeat_dom_sf"/>
</dbReference>
<dbReference type="PANTHER" id="PTHR19918">
    <property type="entry name" value="CELL DIVISION CYCLE 20 CDC20 FIZZY -RELATED"/>
    <property type="match status" value="1"/>
</dbReference>
<dbReference type="Gene3D" id="2.130.10.10">
    <property type="entry name" value="YVTN repeat-like/Quinoprotein amine dehydrogenase"/>
    <property type="match status" value="1"/>
</dbReference>
<evidence type="ECO:0000256" key="1">
    <source>
        <dbReference type="ARBA" id="ARBA00022574"/>
    </source>
</evidence>
<proteinExistence type="predicted"/>
<dbReference type="Proteomes" id="UP000813385">
    <property type="component" value="Unassembled WGS sequence"/>
</dbReference>
<dbReference type="GO" id="GO:0005680">
    <property type="term" value="C:anaphase-promoting complex"/>
    <property type="evidence" value="ECO:0007669"/>
    <property type="project" value="TreeGrafter"/>
</dbReference>
<dbReference type="OrthoDB" id="10263272at2759"/>
<gene>
    <name evidence="3" type="ORF">B0T11DRAFT_251889</name>
</gene>
<keyword evidence="1" id="KW-0853">WD repeat</keyword>
<dbReference type="AlphaFoldDB" id="A0A8K0TG26"/>
<dbReference type="GO" id="GO:0010997">
    <property type="term" value="F:anaphase-promoting complex binding"/>
    <property type="evidence" value="ECO:0007669"/>
    <property type="project" value="InterPro"/>
</dbReference>
<dbReference type="GO" id="GO:0031145">
    <property type="term" value="P:anaphase-promoting complex-dependent catabolic process"/>
    <property type="evidence" value="ECO:0007669"/>
    <property type="project" value="TreeGrafter"/>
</dbReference>
<sequence length="394" mass="43123">MTWDAVCSALHCQYPSWLSNTADFLPGRGQATKRSISPIPFRCLDAIGMRDDYYCSALAYAPNLNVLAVGMGSLLYLWSERTGYELLSSSGFGSWITSASFSSLNGGKAILAFGQSNGKIGLTTTDRDTRFQLQHTLPINCDLLVGNQQGGVHYYIVEWPERWEVSRDSWPGTTTLVANIAVHTAQICALVWSPNGREFATGGDDDLCCLFDTEKARHCWMHRAAIKAIAFCPWQDGLLATGGGSNDQCVHFFHTRTGTTLATINVGAQVTSLVWSTTRREIAVTFGYAQPEHSFRIAVYEWPSCEQVGAIHWEGGPRALCAVSYPSPAAEHQACVPNQYRDGSIVVASSDEMIRFHELWKPNMRTAVGGAGILAGSDVLDCIEGIHKEGDIIR</sequence>
<reference evidence="3" key="1">
    <citation type="journal article" date="2021" name="Nat. Commun.">
        <title>Genetic determinants of endophytism in the Arabidopsis root mycobiome.</title>
        <authorList>
            <person name="Mesny F."/>
            <person name="Miyauchi S."/>
            <person name="Thiergart T."/>
            <person name="Pickel B."/>
            <person name="Atanasova L."/>
            <person name="Karlsson M."/>
            <person name="Huettel B."/>
            <person name="Barry K.W."/>
            <person name="Haridas S."/>
            <person name="Chen C."/>
            <person name="Bauer D."/>
            <person name="Andreopoulos W."/>
            <person name="Pangilinan J."/>
            <person name="LaButti K."/>
            <person name="Riley R."/>
            <person name="Lipzen A."/>
            <person name="Clum A."/>
            <person name="Drula E."/>
            <person name="Henrissat B."/>
            <person name="Kohler A."/>
            <person name="Grigoriev I.V."/>
            <person name="Martin F.M."/>
            <person name="Hacquard S."/>
        </authorList>
    </citation>
    <scope>NUCLEOTIDE SEQUENCE</scope>
    <source>
        <strain evidence="3">MPI-CAGE-AT-0016</strain>
    </source>
</reference>
<evidence type="ECO:0000256" key="2">
    <source>
        <dbReference type="ARBA" id="ARBA00022737"/>
    </source>
</evidence>
<protein>
    <submittedName>
        <fullName evidence="3">WD40-repeat-containing domain protein</fullName>
    </submittedName>
</protein>
<comment type="caution">
    <text evidence="3">The sequence shown here is derived from an EMBL/GenBank/DDBJ whole genome shotgun (WGS) entry which is preliminary data.</text>
</comment>
<dbReference type="SMART" id="SM00320">
    <property type="entry name" value="WD40"/>
    <property type="match status" value="3"/>
</dbReference>
<accession>A0A8K0TG26</accession>
<dbReference type="Pfam" id="PF00400">
    <property type="entry name" value="WD40"/>
    <property type="match status" value="1"/>
</dbReference>
<keyword evidence="4" id="KW-1185">Reference proteome</keyword>
<dbReference type="GO" id="GO:1990757">
    <property type="term" value="F:ubiquitin ligase activator activity"/>
    <property type="evidence" value="ECO:0007669"/>
    <property type="project" value="TreeGrafter"/>
</dbReference>
<name>A0A8K0TG26_9PEZI</name>
<keyword evidence="2" id="KW-0677">Repeat</keyword>
<organism evidence="3 4">
    <name type="scientific">Plectosphaerella cucumerina</name>
    <dbReference type="NCBI Taxonomy" id="40658"/>
    <lineage>
        <taxon>Eukaryota</taxon>
        <taxon>Fungi</taxon>
        <taxon>Dikarya</taxon>
        <taxon>Ascomycota</taxon>
        <taxon>Pezizomycotina</taxon>
        <taxon>Sordariomycetes</taxon>
        <taxon>Hypocreomycetidae</taxon>
        <taxon>Glomerellales</taxon>
        <taxon>Plectosphaerellaceae</taxon>
        <taxon>Plectosphaerella</taxon>
    </lineage>
</organism>
<dbReference type="InterPro" id="IPR033010">
    <property type="entry name" value="Cdc20/Fizzy"/>
</dbReference>
<dbReference type="SUPFAM" id="SSF50978">
    <property type="entry name" value="WD40 repeat-like"/>
    <property type="match status" value="1"/>
</dbReference>
<evidence type="ECO:0000313" key="4">
    <source>
        <dbReference type="Proteomes" id="UP000813385"/>
    </source>
</evidence>
<dbReference type="PANTHER" id="PTHR19918:SF5">
    <property type="entry name" value="MEIOSIS-SPECIFIC APC_C ACTIVATOR PROTEIN AMA1"/>
    <property type="match status" value="1"/>
</dbReference>